<dbReference type="InterPro" id="IPR030465">
    <property type="entry name" value="CEP131"/>
</dbReference>
<dbReference type="GO" id="GO:0005929">
    <property type="term" value="C:cilium"/>
    <property type="evidence" value="ECO:0007669"/>
    <property type="project" value="GOC"/>
</dbReference>
<name>A0A4P9X510_9FUNG</name>
<dbReference type="Proteomes" id="UP000274922">
    <property type="component" value="Unassembled WGS sequence"/>
</dbReference>
<evidence type="ECO:0000256" key="1">
    <source>
        <dbReference type="SAM" id="Coils"/>
    </source>
</evidence>
<gene>
    <name evidence="3" type="ORF">CXG81DRAFT_19871</name>
</gene>
<dbReference type="PANTHER" id="PTHR31540:SF1">
    <property type="entry name" value="CENTROSOMAL PROTEIN OF 131 KDA"/>
    <property type="match status" value="1"/>
</dbReference>
<dbReference type="AlphaFoldDB" id="A0A4P9X510"/>
<organism evidence="3 4">
    <name type="scientific">Caulochytrium protostelioides</name>
    <dbReference type="NCBI Taxonomy" id="1555241"/>
    <lineage>
        <taxon>Eukaryota</taxon>
        <taxon>Fungi</taxon>
        <taxon>Fungi incertae sedis</taxon>
        <taxon>Chytridiomycota</taxon>
        <taxon>Chytridiomycota incertae sedis</taxon>
        <taxon>Chytridiomycetes</taxon>
        <taxon>Caulochytriales</taxon>
        <taxon>Caulochytriaceae</taxon>
        <taxon>Caulochytrium</taxon>
    </lineage>
</organism>
<feature type="compositionally biased region" description="Low complexity" evidence="2">
    <location>
        <begin position="177"/>
        <end position="202"/>
    </location>
</feature>
<keyword evidence="1" id="KW-0175">Coiled coil</keyword>
<feature type="region of interest" description="Disordered" evidence="2">
    <location>
        <begin position="107"/>
        <end position="333"/>
    </location>
</feature>
<keyword evidence="4" id="KW-1185">Reference proteome</keyword>
<proteinExistence type="predicted"/>
<dbReference type="OrthoDB" id="197735at2759"/>
<feature type="compositionally biased region" description="Low complexity" evidence="2">
    <location>
        <begin position="107"/>
        <end position="117"/>
    </location>
</feature>
<evidence type="ECO:0000256" key="2">
    <source>
        <dbReference type="SAM" id="MobiDB-lite"/>
    </source>
</evidence>
<feature type="compositionally biased region" description="Low complexity" evidence="2">
    <location>
        <begin position="389"/>
        <end position="408"/>
    </location>
</feature>
<accession>A0A4P9X510</accession>
<feature type="coiled-coil region" evidence="1">
    <location>
        <begin position="838"/>
        <end position="880"/>
    </location>
</feature>
<dbReference type="GO" id="GO:0035735">
    <property type="term" value="P:intraciliary transport involved in cilium assembly"/>
    <property type="evidence" value="ECO:0007669"/>
    <property type="project" value="InterPro"/>
</dbReference>
<feature type="compositionally biased region" description="Low complexity" evidence="2">
    <location>
        <begin position="291"/>
        <end position="307"/>
    </location>
</feature>
<feature type="compositionally biased region" description="Low complexity" evidence="2">
    <location>
        <begin position="142"/>
        <end position="168"/>
    </location>
</feature>
<dbReference type="PANTHER" id="PTHR31540">
    <property type="entry name" value="CENTROSOMAL PROTEIN OF 131 KDA"/>
    <property type="match status" value="1"/>
</dbReference>
<feature type="compositionally biased region" description="Polar residues" evidence="2">
    <location>
        <begin position="469"/>
        <end position="490"/>
    </location>
</feature>
<sequence>MATMMAFSVQGFSRPPLHTCASAETSVAVADVAATTTTTAATSSAPSAAASLQTPIPRAPPSQLGKAAAATAVPLGLCRPFSVGAAFSQRALPLPKPAVLKLTTTAATAKTAAPATATRRRVSVSAGRATMSSTTAPRLVSTRPAAPRLSATTRRPTTTTRGLAAAPRSVSGMSTLSSAPSVPASSRSDDASASGGSAAGTPSPHPGKRIVSTSSTSSVRRPLQASGSVAAAAGTASVASATGATPTPRRPSTATTAASRATRSSSSTSDTAPATVKIPLSAGLPKRRLTPRSSRTASPRTSRPTTPRTRRAAKRASAAATPSAPASPHPAPVAATVLTSPSIARDDVSSLSSLHSDEFARFAPAMATAHAAPAAEPAAVPALGHDRSAAPPATATPDSPRSDASPSPLMSPSSRTDGLGLTHRRPASRPASSASRRSRPTKHDALPRSASPPPPPAVEAPTNLAAPLSRTTPEITRSTSKPATRSSKSRAGTTSPARPPPPPTLPPPADDTERPVTPVKVEGQLARILDFLQTIEDRPSGAGGAPTILTSDAFDDHRSVAPHDHHGYTRSLATGGGPRHGGMDLPAEFVPNGDLLHELKSEMAAQRLELQEKSRLIVAMRQQVKHLRSQLSTQVKQAAQDSKSQLTLQRKEYEVVVKRHLSFIDQVMKEKNELTQRYDGVVSEIDALRTQFTKKTASMTEAHARDMRHLREQLARDDKLKRDKWIAERVAAIKDQTVKGLEPEIQAMLTRHKTQLREQEERLRAEFAQQRQQLEDAHQLALDGARTRAQYERTQAVEEERALARDKIEKQAQRDAMAYETQKQQLIRHLADERHAMADGMARERQALQEENARSRADLEAQLSRALDSAEREREVAASRHAASIRQIREEAALERDQWQVSFMRDQEARIASREQALKEALVKERDAELELVVQRLESEGGALAGSVTQAHRMELERLRTEHAETVRSLRDQHNSGLARVLQLQSQLAEMETAVRDGKKAMLLLQGQLEARDVAAVRHQAELARLSMGEDVLRERIEASFKDQLVRRDQQIAALEAQLATLDQSMQYDRGQYAKKVEQKEREKAKALELVERQVRHALKTKDDEVMQAKKMADEAQRRAHQMEQLLEKQRQEFLMC</sequence>
<evidence type="ECO:0000313" key="4">
    <source>
        <dbReference type="Proteomes" id="UP000274922"/>
    </source>
</evidence>
<feature type="compositionally biased region" description="Low complexity" evidence="2">
    <location>
        <begin position="315"/>
        <end position="324"/>
    </location>
</feature>
<evidence type="ECO:0000313" key="3">
    <source>
        <dbReference type="EMBL" id="RKP00141.1"/>
    </source>
</evidence>
<feature type="compositionally biased region" description="Low complexity" evidence="2">
    <location>
        <begin position="211"/>
        <end position="275"/>
    </location>
</feature>
<dbReference type="STRING" id="1555241.A0A4P9X510"/>
<feature type="coiled-coil region" evidence="1">
    <location>
        <begin position="596"/>
        <end position="630"/>
    </location>
</feature>
<dbReference type="EMBL" id="ML014233">
    <property type="protein sequence ID" value="RKP00141.1"/>
    <property type="molecule type" value="Genomic_DNA"/>
</dbReference>
<feature type="coiled-coil region" evidence="1">
    <location>
        <begin position="664"/>
        <end position="691"/>
    </location>
</feature>
<feature type="coiled-coil region" evidence="1">
    <location>
        <begin position="1074"/>
        <end position="1133"/>
    </location>
</feature>
<feature type="region of interest" description="Disordered" evidence="2">
    <location>
        <begin position="376"/>
        <end position="515"/>
    </location>
</feature>
<protein>
    <submittedName>
        <fullName evidence="3">Uncharacterized protein</fullName>
    </submittedName>
</protein>
<reference evidence="4" key="1">
    <citation type="journal article" date="2018" name="Nat. Microbiol.">
        <title>Leveraging single-cell genomics to expand the fungal tree of life.</title>
        <authorList>
            <person name="Ahrendt S.R."/>
            <person name="Quandt C.A."/>
            <person name="Ciobanu D."/>
            <person name="Clum A."/>
            <person name="Salamov A."/>
            <person name="Andreopoulos B."/>
            <person name="Cheng J.F."/>
            <person name="Woyke T."/>
            <person name="Pelin A."/>
            <person name="Henrissat B."/>
            <person name="Reynolds N.K."/>
            <person name="Benny G.L."/>
            <person name="Smith M.E."/>
            <person name="James T.Y."/>
            <person name="Grigoriev I.V."/>
        </authorList>
    </citation>
    <scope>NUCLEOTIDE SEQUENCE [LARGE SCALE GENOMIC DNA]</scope>
    <source>
        <strain evidence="4">ATCC 52028</strain>
    </source>
</reference>
<feature type="compositionally biased region" description="Pro residues" evidence="2">
    <location>
        <begin position="497"/>
        <end position="509"/>
    </location>
</feature>
<feature type="coiled-coil region" evidence="1">
    <location>
        <begin position="749"/>
        <end position="814"/>
    </location>
</feature>